<proteinExistence type="inferred from homology"/>
<organism evidence="3 4">
    <name type="scientific">Baekduia soli</name>
    <dbReference type="NCBI Taxonomy" id="496014"/>
    <lineage>
        <taxon>Bacteria</taxon>
        <taxon>Bacillati</taxon>
        <taxon>Actinomycetota</taxon>
        <taxon>Thermoleophilia</taxon>
        <taxon>Solirubrobacterales</taxon>
        <taxon>Baekduiaceae</taxon>
        <taxon>Baekduia</taxon>
    </lineage>
</organism>
<dbReference type="InterPro" id="IPR029069">
    <property type="entry name" value="HotDog_dom_sf"/>
</dbReference>
<dbReference type="AlphaFoldDB" id="A0A5B8UCY4"/>
<dbReference type="PANTHER" id="PTHR43664:SF1">
    <property type="entry name" value="BETA-METHYLMALYL-COA DEHYDRATASE"/>
    <property type="match status" value="1"/>
</dbReference>
<keyword evidence="4" id="KW-1185">Reference proteome</keyword>
<evidence type="ECO:0000313" key="4">
    <source>
        <dbReference type="Proteomes" id="UP000321805"/>
    </source>
</evidence>
<protein>
    <submittedName>
        <fullName evidence="3">Dehydratase</fullName>
    </submittedName>
</protein>
<dbReference type="EMBL" id="CP042430">
    <property type="protein sequence ID" value="QEC50900.1"/>
    <property type="molecule type" value="Genomic_DNA"/>
</dbReference>
<evidence type="ECO:0000313" key="3">
    <source>
        <dbReference type="EMBL" id="QEC50900.1"/>
    </source>
</evidence>
<comment type="similarity">
    <text evidence="1">Belongs to the enoyl-CoA hydratase/isomerase family.</text>
</comment>
<dbReference type="Proteomes" id="UP000321805">
    <property type="component" value="Chromosome"/>
</dbReference>
<dbReference type="InterPro" id="IPR052342">
    <property type="entry name" value="MCH/BMMD"/>
</dbReference>
<dbReference type="PANTHER" id="PTHR43664">
    <property type="entry name" value="MONOAMINE OXIDASE-RELATED"/>
    <property type="match status" value="1"/>
</dbReference>
<dbReference type="KEGG" id="bsol:FSW04_25330"/>
<dbReference type="InterPro" id="IPR002539">
    <property type="entry name" value="MaoC-like_dom"/>
</dbReference>
<dbReference type="Pfam" id="PF01575">
    <property type="entry name" value="MaoC_dehydratas"/>
    <property type="match status" value="1"/>
</dbReference>
<gene>
    <name evidence="3" type="ORF">FSW04_25330</name>
</gene>
<evidence type="ECO:0000256" key="1">
    <source>
        <dbReference type="ARBA" id="ARBA00005254"/>
    </source>
</evidence>
<sequence>MAFAGDWDPLPMHVDEAAADRGAFGGLIASGLHTLAIAVRLTVDALVSHTAVYAGREIRSVRMHRPVRPGMTLTGTVTIVEQRLRDDGRGVVVWEIALVDDAGGPVLTMATDSLVDRRP</sequence>
<name>A0A5B8UCY4_9ACTN</name>
<dbReference type="Gene3D" id="3.10.129.10">
    <property type="entry name" value="Hotdog Thioesterase"/>
    <property type="match status" value="1"/>
</dbReference>
<dbReference type="OrthoDB" id="9797938at2"/>
<dbReference type="SUPFAM" id="SSF54637">
    <property type="entry name" value="Thioesterase/thiol ester dehydrase-isomerase"/>
    <property type="match status" value="1"/>
</dbReference>
<feature type="domain" description="MaoC-like" evidence="2">
    <location>
        <begin position="3"/>
        <end position="88"/>
    </location>
</feature>
<accession>A0A5B8UCY4</accession>
<reference evidence="3 4" key="1">
    <citation type="journal article" date="2018" name="J. Microbiol.">
        <title>Baekduia soli gen. nov., sp. nov., a novel bacterium isolated from the soil of Baekdu Mountain and proposal of a novel family name, Baekduiaceae fam. nov.</title>
        <authorList>
            <person name="An D.S."/>
            <person name="Siddiqi M.Z."/>
            <person name="Kim K.H."/>
            <person name="Yu H.S."/>
            <person name="Im W.T."/>
        </authorList>
    </citation>
    <scope>NUCLEOTIDE SEQUENCE [LARGE SCALE GENOMIC DNA]</scope>
    <source>
        <strain evidence="3 4">BR7-21</strain>
    </source>
</reference>
<evidence type="ECO:0000259" key="2">
    <source>
        <dbReference type="Pfam" id="PF01575"/>
    </source>
</evidence>